<proteinExistence type="predicted"/>
<dbReference type="EMBL" id="JASSZA010000009">
    <property type="protein sequence ID" value="KAK2101582.1"/>
    <property type="molecule type" value="Genomic_DNA"/>
</dbReference>
<organism evidence="2 3">
    <name type="scientific">Saguinus oedipus</name>
    <name type="common">Cotton-top tamarin</name>
    <name type="synonym">Oedipomidas oedipus</name>
    <dbReference type="NCBI Taxonomy" id="9490"/>
    <lineage>
        <taxon>Eukaryota</taxon>
        <taxon>Metazoa</taxon>
        <taxon>Chordata</taxon>
        <taxon>Craniata</taxon>
        <taxon>Vertebrata</taxon>
        <taxon>Euteleostomi</taxon>
        <taxon>Mammalia</taxon>
        <taxon>Eutheria</taxon>
        <taxon>Euarchontoglires</taxon>
        <taxon>Primates</taxon>
        <taxon>Haplorrhini</taxon>
        <taxon>Platyrrhini</taxon>
        <taxon>Cebidae</taxon>
        <taxon>Callitrichinae</taxon>
        <taxon>Saguinus</taxon>
    </lineage>
</organism>
<sequence length="60" mass="6651">MLSGFTPAMSSIEENCYSVFGTADSFTFSVEQTNLVFNIQPAPVMVYDYYEKGRQATAVP</sequence>
<dbReference type="Gene3D" id="2.60.40.690">
    <property type="entry name" value="Alpha-macroglobulin, receptor-binding domain"/>
    <property type="match status" value="1"/>
</dbReference>
<dbReference type="Proteomes" id="UP001266305">
    <property type="component" value="Unassembled WGS sequence"/>
</dbReference>
<protein>
    <submittedName>
        <fullName evidence="2">Ovostatin 1</fullName>
    </submittedName>
</protein>
<dbReference type="Pfam" id="PF07677">
    <property type="entry name" value="A2M_recep"/>
    <property type="match status" value="1"/>
</dbReference>
<dbReference type="SUPFAM" id="SSF49410">
    <property type="entry name" value="Alpha-macroglobulin receptor domain"/>
    <property type="match status" value="1"/>
</dbReference>
<evidence type="ECO:0000259" key="1">
    <source>
        <dbReference type="SMART" id="SM01361"/>
    </source>
</evidence>
<evidence type="ECO:0000313" key="2">
    <source>
        <dbReference type="EMBL" id="KAK2101582.1"/>
    </source>
</evidence>
<comment type="caution">
    <text evidence="2">The sequence shown here is derived from an EMBL/GenBank/DDBJ whole genome shotgun (WGS) entry which is preliminary data.</text>
</comment>
<gene>
    <name evidence="2" type="primary">OVOS1</name>
    <name evidence="2" type="ORF">P7K49_019248</name>
</gene>
<reference evidence="2 3" key="1">
    <citation type="submission" date="2023-05" db="EMBL/GenBank/DDBJ databases">
        <title>B98-5 Cell Line De Novo Hybrid Assembly: An Optical Mapping Approach.</title>
        <authorList>
            <person name="Kananen K."/>
            <person name="Auerbach J.A."/>
            <person name="Kautto E."/>
            <person name="Blachly J.S."/>
        </authorList>
    </citation>
    <scope>NUCLEOTIDE SEQUENCE [LARGE SCALE GENOMIC DNA]</scope>
    <source>
        <strain evidence="2">B95-8</strain>
        <tissue evidence="2">Cell line</tissue>
    </source>
</reference>
<keyword evidence="3" id="KW-1185">Reference proteome</keyword>
<dbReference type="SMART" id="SM01361">
    <property type="entry name" value="A2M_recep"/>
    <property type="match status" value="1"/>
</dbReference>
<evidence type="ECO:0000313" key="3">
    <source>
        <dbReference type="Proteomes" id="UP001266305"/>
    </source>
</evidence>
<name>A0ABQ9UWW6_SAGOE</name>
<accession>A0ABQ9UWW6</accession>
<feature type="domain" description="Alpha-macroglobulin receptor-binding" evidence="1">
    <location>
        <begin position="1"/>
        <end position="60"/>
    </location>
</feature>
<dbReference type="InterPro" id="IPR036595">
    <property type="entry name" value="A-macroglobulin_rcpt-bd_sf"/>
</dbReference>
<dbReference type="InterPro" id="IPR009048">
    <property type="entry name" value="A-macroglobulin_rcpt-bd"/>
</dbReference>